<sequence length="77" mass="8200">MTLHTVNISPALLLNVEETISAIQPDLPPRLTTTSPLQQPGIRTSPEGSALTTGANKGGYNSFTIWMLNALLTTILP</sequence>
<gene>
    <name evidence="1" type="ORF">E2C01_035006</name>
</gene>
<dbReference type="Proteomes" id="UP000324222">
    <property type="component" value="Unassembled WGS sequence"/>
</dbReference>
<protein>
    <submittedName>
        <fullName evidence="1">Uncharacterized protein</fullName>
    </submittedName>
</protein>
<keyword evidence="2" id="KW-1185">Reference proteome</keyword>
<dbReference type="EMBL" id="VSRR010005049">
    <property type="protein sequence ID" value="MPC41417.1"/>
    <property type="molecule type" value="Genomic_DNA"/>
</dbReference>
<accession>A0A5B7F7A0</accession>
<proteinExistence type="predicted"/>
<evidence type="ECO:0000313" key="1">
    <source>
        <dbReference type="EMBL" id="MPC41417.1"/>
    </source>
</evidence>
<name>A0A5B7F7A0_PORTR</name>
<reference evidence="1 2" key="1">
    <citation type="submission" date="2019-05" db="EMBL/GenBank/DDBJ databases">
        <title>Another draft genome of Portunus trituberculatus and its Hox gene families provides insights of decapod evolution.</title>
        <authorList>
            <person name="Jeong J.-H."/>
            <person name="Song I."/>
            <person name="Kim S."/>
            <person name="Choi T."/>
            <person name="Kim D."/>
            <person name="Ryu S."/>
            <person name="Kim W."/>
        </authorList>
    </citation>
    <scope>NUCLEOTIDE SEQUENCE [LARGE SCALE GENOMIC DNA]</scope>
    <source>
        <tissue evidence="1">Muscle</tissue>
    </source>
</reference>
<evidence type="ECO:0000313" key="2">
    <source>
        <dbReference type="Proteomes" id="UP000324222"/>
    </source>
</evidence>
<comment type="caution">
    <text evidence="1">The sequence shown here is derived from an EMBL/GenBank/DDBJ whole genome shotgun (WGS) entry which is preliminary data.</text>
</comment>
<dbReference type="AlphaFoldDB" id="A0A5B7F7A0"/>
<organism evidence="1 2">
    <name type="scientific">Portunus trituberculatus</name>
    <name type="common">Swimming crab</name>
    <name type="synonym">Neptunus trituberculatus</name>
    <dbReference type="NCBI Taxonomy" id="210409"/>
    <lineage>
        <taxon>Eukaryota</taxon>
        <taxon>Metazoa</taxon>
        <taxon>Ecdysozoa</taxon>
        <taxon>Arthropoda</taxon>
        <taxon>Crustacea</taxon>
        <taxon>Multicrustacea</taxon>
        <taxon>Malacostraca</taxon>
        <taxon>Eumalacostraca</taxon>
        <taxon>Eucarida</taxon>
        <taxon>Decapoda</taxon>
        <taxon>Pleocyemata</taxon>
        <taxon>Brachyura</taxon>
        <taxon>Eubrachyura</taxon>
        <taxon>Portunoidea</taxon>
        <taxon>Portunidae</taxon>
        <taxon>Portuninae</taxon>
        <taxon>Portunus</taxon>
    </lineage>
</organism>